<keyword evidence="2" id="KW-1185">Reference proteome</keyword>
<dbReference type="AlphaFoldDB" id="A0A9N7TL91"/>
<sequence length="99" mass="10906">MSVSAETELAQIHRAFASCCFTEDDRSCADVPQMSRGVHRPDGTCGPVVLVRPRGVLPGTSLGQRLYSELLIISPGRSHLVSLPRTQDQDQDQDQRATW</sequence>
<accession>A0A9N7TL91</accession>
<protein>
    <submittedName>
        <fullName evidence="1">Uncharacterized protein</fullName>
    </submittedName>
</protein>
<reference evidence="1" key="1">
    <citation type="submission" date="2020-03" db="EMBL/GenBank/DDBJ databases">
        <authorList>
            <person name="Weist P."/>
        </authorList>
    </citation>
    <scope>NUCLEOTIDE SEQUENCE</scope>
</reference>
<gene>
    <name evidence="1" type="ORF">PLEPLA_LOCUS2770</name>
</gene>
<dbReference type="EMBL" id="CADEAL010000136">
    <property type="protein sequence ID" value="CAB1415057.1"/>
    <property type="molecule type" value="Genomic_DNA"/>
</dbReference>
<dbReference type="Proteomes" id="UP001153269">
    <property type="component" value="Unassembled WGS sequence"/>
</dbReference>
<name>A0A9N7TL91_PLEPL</name>
<evidence type="ECO:0000313" key="2">
    <source>
        <dbReference type="Proteomes" id="UP001153269"/>
    </source>
</evidence>
<comment type="caution">
    <text evidence="1">The sequence shown here is derived from an EMBL/GenBank/DDBJ whole genome shotgun (WGS) entry which is preliminary data.</text>
</comment>
<organism evidence="1 2">
    <name type="scientific">Pleuronectes platessa</name>
    <name type="common">European plaice</name>
    <dbReference type="NCBI Taxonomy" id="8262"/>
    <lineage>
        <taxon>Eukaryota</taxon>
        <taxon>Metazoa</taxon>
        <taxon>Chordata</taxon>
        <taxon>Craniata</taxon>
        <taxon>Vertebrata</taxon>
        <taxon>Euteleostomi</taxon>
        <taxon>Actinopterygii</taxon>
        <taxon>Neopterygii</taxon>
        <taxon>Teleostei</taxon>
        <taxon>Neoteleostei</taxon>
        <taxon>Acanthomorphata</taxon>
        <taxon>Carangaria</taxon>
        <taxon>Pleuronectiformes</taxon>
        <taxon>Pleuronectoidei</taxon>
        <taxon>Pleuronectidae</taxon>
        <taxon>Pleuronectes</taxon>
    </lineage>
</organism>
<evidence type="ECO:0000313" key="1">
    <source>
        <dbReference type="EMBL" id="CAB1415057.1"/>
    </source>
</evidence>
<proteinExistence type="predicted"/>